<feature type="domain" description="PpiC" evidence="8">
    <location>
        <begin position="163"/>
        <end position="255"/>
    </location>
</feature>
<keyword evidence="4 6" id="KW-0697">Rotamase</keyword>
<keyword evidence="10" id="KW-1185">Reference proteome</keyword>
<dbReference type="PROSITE" id="PS50198">
    <property type="entry name" value="PPIC_PPIASE_2"/>
    <property type="match status" value="1"/>
</dbReference>
<organism evidence="9 10">
    <name type="scientific">Bacillus mesophilus</name>
    <dbReference type="NCBI Taxonomy" id="1808955"/>
    <lineage>
        <taxon>Bacteria</taxon>
        <taxon>Bacillati</taxon>
        <taxon>Bacillota</taxon>
        <taxon>Bacilli</taxon>
        <taxon>Bacillales</taxon>
        <taxon>Bacillaceae</taxon>
        <taxon>Bacillus</taxon>
    </lineage>
</organism>
<keyword evidence="7" id="KW-0472">Membrane</keyword>
<evidence type="ECO:0000256" key="3">
    <source>
        <dbReference type="ARBA" id="ARBA00022729"/>
    </source>
</evidence>
<dbReference type="PROSITE" id="PS01096">
    <property type="entry name" value="PPIC_PPIASE_1"/>
    <property type="match status" value="1"/>
</dbReference>
<dbReference type="AlphaFoldDB" id="A0A6M0QE04"/>
<dbReference type="Pfam" id="PF13145">
    <property type="entry name" value="Rotamase_2"/>
    <property type="match status" value="1"/>
</dbReference>
<keyword evidence="5 6" id="KW-0413">Isomerase</keyword>
<evidence type="ECO:0000259" key="8">
    <source>
        <dbReference type="PROSITE" id="PS50198"/>
    </source>
</evidence>
<keyword evidence="7" id="KW-0812">Transmembrane</keyword>
<dbReference type="SUPFAM" id="SSF109998">
    <property type="entry name" value="Triger factor/SurA peptide-binding domain-like"/>
    <property type="match status" value="1"/>
</dbReference>
<dbReference type="GO" id="GO:0003755">
    <property type="term" value="F:peptidyl-prolyl cis-trans isomerase activity"/>
    <property type="evidence" value="ECO:0007669"/>
    <property type="project" value="UniProtKB-KW"/>
</dbReference>
<dbReference type="EC" id="5.2.1.8" evidence="2"/>
<keyword evidence="7" id="KW-1133">Transmembrane helix</keyword>
<feature type="transmembrane region" description="Helical" evidence="7">
    <location>
        <begin position="6"/>
        <end position="25"/>
    </location>
</feature>
<evidence type="ECO:0000256" key="7">
    <source>
        <dbReference type="SAM" id="Phobius"/>
    </source>
</evidence>
<dbReference type="PANTHER" id="PTHR47245">
    <property type="entry name" value="PEPTIDYLPROLYL ISOMERASE"/>
    <property type="match status" value="1"/>
</dbReference>
<dbReference type="InterPro" id="IPR046357">
    <property type="entry name" value="PPIase_dom_sf"/>
</dbReference>
<keyword evidence="3" id="KW-0732">Signal</keyword>
<gene>
    <name evidence="9" type="ORF">G4D63_20625</name>
</gene>
<dbReference type="InterPro" id="IPR000297">
    <property type="entry name" value="PPIase_PpiC"/>
</dbReference>
<evidence type="ECO:0000313" key="9">
    <source>
        <dbReference type="EMBL" id="NEY74109.1"/>
    </source>
</evidence>
<dbReference type="InterPro" id="IPR023058">
    <property type="entry name" value="PPIase_PpiC_CS"/>
</dbReference>
<dbReference type="InterPro" id="IPR050245">
    <property type="entry name" value="PrsA_foldase"/>
</dbReference>
<accession>A0A6M0QE04</accession>
<dbReference type="Gene3D" id="3.10.50.40">
    <property type="match status" value="1"/>
</dbReference>
<sequence>MANKSIWVIVFTLVATNCLTIGMWLKGNQEQVEIPATVATASITDEVVATIGEKNITQQEWLHQLEKLYGKETLKEIVNREVIYQLADQYNITVSEDLIEQEMTIIKAMYNSIDNEKIADEEDLRKQIEYNILLEEMLTKDVVIPDEDVEEFYKENQSLYDIPTTYHLSHIKVTTEEEAETVITELENGSDFSVLAMEKSIDEFTSNQGGDLGYVTVESGYIPAEYEDVLSSLNVNSWEGPVQVGEEFAVLYLHEIMEGKEYSFDDVKEHIRRQLALGQIEGRVTAEQFWNEIEVDWFYGQSN</sequence>
<protein>
    <recommendedName>
        <fullName evidence="2">peptidylprolyl isomerase</fullName>
        <ecNumber evidence="2">5.2.1.8</ecNumber>
    </recommendedName>
</protein>
<comment type="caution">
    <text evidence="9">The sequence shown here is derived from an EMBL/GenBank/DDBJ whole genome shotgun (WGS) entry which is preliminary data.</text>
</comment>
<reference evidence="9 10" key="1">
    <citation type="submission" date="2020-02" db="EMBL/GenBank/DDBJ databases">
        <title>Bacillus aquiflavi sp. nov., isolated from yellow water of strong flavor Chinese baijiu in Yibin region of China.</title>
        <authorList>
            <person name="Xie J."/>
        </authorList>
    </citation>
    <scope>NUCLEOTIDE SEQUENCE [LARGE SCALE GENOMIC DNA]</scope>
    <source>
        <strain evidence="9 10">SA4</strain>
    </source>
</reference>
<name>A0A6M0QE04_9BACI</name>
<dbReference type="PANTHER" id="PTHR47245:SF1">
    <property type="entry name" value="FOLDASE PROTEIN PRSA"/>
    <property type="match status" value="1"/>
</dbReference>
<comment type="catalytic activity">
    <reaction evidence="1">
        <text>[protein]-peptidylproline (omega=180) = [protein]-peptidylproline (omega=0)</text>
        <dbReference type="Rhea" id="RHEA:16237"/>
        <dbReference type="Rhea" id="RHEA-COMP:10747"/>
        <dbReference type="Rhea" id="RHEA-COMP:10748"/>
        <dbReference type="ChEBI" id="CHEBI:83833"/>
        <dbReference type="ChEBI" id="CHEBI:83834"/>
        <dbReference type="EC" id="5.2.1.8"/>
    </reaction>
</comment>
<dbReference type="Proteomes" id="UP000481043">
    <property type="component" value="Unassembled WGS sequence"/>
</dbReference>
<evidence type="ECO:0000256" key="6">
    <source>
        <dbReference type="PROSITE-ProRule" id="PRU00278"/>
    </source>
</evidence>
<evidence type="ECO:0000256" key="4">
    <source>
        <dbReference type="ARBA" id="ARBA00023110"/>
    </source>
</evidence>
<dbReference type="InterPro" id="IPR027304">
    <property type="entry name" value="Trigger_fact/SurA_dom_sf"/>
</dbReference>
<evidence type="ECO:0000256" key="2">
    <source>
        <dbReference type="ARBA" id="ARBA00013194"/>
    </source>
</evidence>
<evidence type="ECO:0000313" key="10">
    <source>
        <dbReference type="Proteomes" id="UP000481043"/>
    </source>
</evidence>
<dbReference type="RefSeq" id="WP_163181973.1">
    <property type="nucleotide sequence ID" value="NZ_JAAIWM010000014.1"/>
</dbReference>
<dbReference type="SUPFAM" id="SSF54534">
    <property type="entry name" value="FKBP-like"/>
    <property type="match status" value="1"/>
</dbReference>
<dbReference type="EMBL" id="JAAIWM010000014">
    <property type="protein sequence ID" value="NEY74109.1"/>
    <property type="molecule type" value="Genomic_DNA"/>
</dbReference>
<evidence type="ECO:0000256" key="1">
    <source>
        <dbReference type="ARBA" id="ARBA00000971"/>
    </source>
</evidence>
<proteinExistence type="predicted"/>
<evidence type="ECO:0000256" key="5">
    <source>
        <dbReference type="ARBA" id="ARBA00023235"/>
    </source>
</evidence>